<proteinExistence type="predicted"/>
<organism evidence="4 5">
    <name type="scientific">Guillardia theta</name>
    <name type="common">Cryptophyte</name>
    <name type="synonym">Cryptomonas phi</name>
    <dbReference type="NCBI Taxonomy" id="55529"/>
    <lineage>
        <taxon>Eukaryota</taxon>
        <taxon>Cryptophyceae</taxon>
        <taxon>Pyrenomonadales</taxon>
        <taxon>Geminigeraceae</taxon>
        <taxon>Guillardia</taxon>
    </lineage>
</organism>
<protein>
    <submittedName>
        <fullName evidence="4">GTP-binding protein</fullName>
    </submittedName>
</protein>
<evidence type="ECO:0000313" key="4">
    <source>
        <dbReference type="EMBL" id="CAC27102.1"/>
    </source>
</evidence>
<evidence type="ECO:0000256" key="2">
    <source>
        <dbReference type="ARBA" id="ARBA00022741"/>
    </source>
</evidence>
<evidence type="ECO:0000256" key="1">
    <source>
        <dbReference type="ARBA" id="ARBA00004229"/>
    </source>
</evidence>
<dbReference type="RefSeq" id="XP_001713318.1">
    <property type="nucleotide sequence ID" value="XM_001713266.1"/>
</dbReference>
<dbReference type="GO" id="GO:0000428">
    <property type="term" value="C:DNA-directed RNA polymerase complex"/>
    <property type="evidence" value="ECO:0007669"/>
    <property type="project" value="UniProtKB-KW"/>
</dbReference>
<dbReference type="SUPFAM" id="SSF52540">
    <property type="entry name" value="P-loop containing nucleoside triphosphate hydrolases"/>
    <property type="match status" value="1"/>
</dbReference>
<dbReference type="PIR" id="H90115">
    <property type="entry name" value="H90115"/>
</dbReference>
<dbReference type="GO" id="GO:0009507">
    <property type="term" value="C:chloroplast"/>
    <property type="evidence" value="ECO:0007669"/>
    <property type="project" value="UniProtKB-SubCell"/>
</dbReference>
<dbReference type="PANTHER" id="PTHR11089">
    <property type="entry name" value="GTP-BINDING PROTEIN-RELATED"/>
    <property type="match status" value="1"/>
</dbReference>
<dbReference type="InterPro" id="IPR050755">
    <property type="entry name" value="TRAFAC_YlqF/YawG_RiboMat"/>
</dbReference>
<reference evidence="4 5" key="1">
    <citation type="journal article" date="2001" name="Nature">
        <title>The highly reduced genome of an enslaved algal nucleus.</title>
        <authorList>
            <person name="Douglas S."/>
            <person name="Zauner S."/>
            <person name="Fraunholz M."/>
            <person name="Beaton M."/>
            <person name="Penny S."/>
            <person name="Deng L."/>
            <person name="Wu X."/>
            <person name="Reith M."/>
            <person name="Cavalier-Smith T."/>
            <person name="Maier U."/>
        </authorList>
    </citation>
    <scope>NUCLEOTIDE SEQUENCE [LARGE SCALE GENOMIC DNA]</scope>
</reference>
<accession>Q9AVW9</accession>
<dbReference type="Gene3D" id="3.40.50.300">
    <property type="entry name" value="P-loop containing nucleotide triphosphate hydrolases"/>
    <property type="match status" value="1"/>
</dbReference>
<evidence type="ECO:0000313" key="5">
    <source>
        <dbReference type="Proteomes" id="UP000242167"/>
    </source>
</evidence>
<keyword evidence="2" id="KW-0547">Nucleotide-binding</keyword>
<keyword evidence="3" id="KW-0342">GTP-binding</keyword>
<dbReference type="GO" id="GO:0005525">
    <property type="term" value="F:GTP binding"/>
    <property type="evidence" value="ECO:0007669"/>
    <property type="project" value="UniProtKB-KW"/>
</dbReference>
<evidence type="ECO:0000256" key="3">
    <source>
        <dbReference type="ARBA" id="ARBA00023134"/>
    </source>
</evidence>
<dbReference type="PANTHER" id="PTHR11089:SF30">
    <property type="entry name" value="GUANINE NUCLEOTIDE-BINDING PROTEIN-LIKE 3 HOMOLOG"/>
    <property type="match status" value="1"/>
</dbReference>
<comment type="subcellular location">
    <subcellularLocation>
        <location evidence="1">Plastid</location>
        <location evidence="1">Chloroplast</location>
    </subcellularLocation>
</comment>
<dbReference type="EMBL" id="AJ010592">
    <property type="protein sequence ID" value="CAC27102.1"/>
    <property type="molecule type" value="Genomic_DNA"/>
</dbReference>
<dbReference type="GeneID" id="857470"/>
<dbReference type="AlphaFoldDB" id="Q9AVW9"/>
<name>Q9AVW9_GUITH</name>
<dbReference type="InterPro" id="IPR027417">
    <property type="entry name" value="P-loop_NTPase"/>
</dbReference>
<dbReference type="Proteomes" id="UP000242167">
    <property type="component" value="Nucleomorph 2"/>
</dbReference>
<sequence>MSIKFNIKDSDFILVVLDSRDPLRTIIKKSDLNNIQQKDFIYILSKSDLIPNWVLRKWIKIFSTYGLILYFSTHYVNTKNFKRSLTVIFNGKKKAKKNLRISIIGKKKVGKTSFIRYLKNKVNKQNKFGNSMNFTKNISIFEWTFLTKKNVIYMHDKNFQYFRRIKNSRENILVQFKKEKLTKGGFIYNKMNKCIRNNFSYNQSDWYAPLPNYNNNIIRNKKIWLKSFIINLL</sequence>
<gene>
    <name evidence="4" type="primary">p-bp</name>
</gene>
<dbReference type="CDD" id="cd01849">
    <property type="entry name" value="YlqF_related_GTPase"/>
    <property type="match status" value="1"/>
</dbReference>